<protein>
    <submittedName>
        <fullName evidence="2">Uncharacterized protein</fullName>
    </submittedName>
</protein>
<name>A0AAE5A7V6_9NOCA</name>
<gene>
    <name evidence="2" type="ORF">R4315_22590</name>
</gene>
<proteinExistence type="predicted"/>
<reference evidence="2" key="1">
    <citation type="submission" date="2023-10" db="EMBL/GenBank/DDBJ databases">
        <title>Development of a sustainable strategy for remediation of hydrocarbon-contaminated territories based on the waste exchange concept.</title>
        <authorList>
            <person name="Krivoruchko A."/>
        </authorList>
    </citation>
    <scope>NUCLEOTIDE SEQUENCE</scope>
    <source>
        <strain evidence="2">IEGM 68</strain>
    </source>
</reference>
<feature type="region of interest" description="Disordered" evidence="1">
    <location>
        <begin position="62"/>
        <end position="95"/>
    </location>
</feature>
<sequence length="248" mass="27115">MTSACGTNAEEQAVPPPTTSQPPEILYTNVWSADPGIDLLQRGPELVRATYESADYTRFAGQSRSFPGYPEAVGGPTRRSNTDKEDFFTSAEPGGDEQTALTNFLHITGYAETATGIGATVCSYNLHADPGVNLSVEGLNLAYRIELERIGEDGLPGIPDTDPARHDPRANRLPLWNVFDGWKITKLRYLRPMKGDEMPQGCIDWWLRQLPGFTQNASAVVVPPPGFEPPTMPVAVQYPEWIGPATPE</sequence>
<dbReference type="RefSeq" id="WP_317745308.1">
    <property type="nucleotide sequence ID" value="NZ_JAWLUP010000080.1"/>
</dbReference>
<organism evidence="2 3">
    <name type="scientific">Rhodococcus oxybenzonivorans</name>
    <dbReference type="NCBI Taxonomy" id="1990687"/>
    <lineage>
        <taxon>Bacteria</taxon>
        <taxon>Bacillati</taxon>
        <taxon>Actinomycetota</taxon>
        <taxon>Actinomycetes</taxon>
        <taxon>Mycobacteriales</taxon>
        <taxon>Nocardiaceae</taxon>
        <taxon>Rhodococcus</taxon>
    </lineage>
</organism>
<accession>A0AAE5A7V6</accession>
<feature type="region of interest" description="Disordered" evidence="1">
    <location>
        <begin position="1"/>
        <end position="24"/>
    </location>
</feature>
<dbReference type="Proteomes" id="UP001185863">
    <property type="component" value="Unassembled WGS sequence"/>
</dbReference>
<dbReference type="AlphaFoldDB" id="A0AAE5A7V6"/>
<evidence type="ECO:0000256" key="1">
    <source>
        <dbReference type="SAM" id="MobiDB-lite"/>
    </source>
</evidence>
<dbReference type="EMBL" id="JAWLUP010000080">
    <property type="protein sequence ID" value="MDV7267320.1"/>
    <property type="molecule type" value="Genomic_DNA"/>
</dbReference>
<comment type="caution">
    <text evidence="2">The sequence shown here is derived from an EMBL/GenBank/DDBJ whole genome shotgun (WGS) entry which is preliminary data.</text>
</comment>
<evidence type="ECO:0000313" key="2">
    <source>
        <dbReference type="EMBL" id="MDV7267320.1"/>
    </source>
</evidence>
<feature type="compositionally biased region" description="Polar residues" evidence="1">
    <location>
        <begin position="1"/>
        <end position="10"/>
    </location>
</feature>
<evidence type="ECO:0000313" key="3">
    <source>
        <dbReference type="Proteomes" id="UP001185863"/>
    </source>
</evidence>